<evidence type="ECO:0000313" key="3">
    <source>
        <dbReference type="Proteomes" id="UP000006228"/>
    </source>
</evidence>
<reference evidence="2 3" key="1">
    <citation type="journal article" date="2012" name="Int. J. Syst. Evol. Microbiol.">
        <title>Vibrio caribbeanicus sp. nov., isolated from the marine sponge Scleritoderma cyanea.</title>
        <authorList>
            <person name="Hoffmann M."/>
            <person name="Monday S.R."/>
            <person name="Allard M.W."/>
            <person name="Strain E.A."/>
            <person name="Whittaker P."/>
            <person name="Naum M."/>
            <person name="McCarthy P.J."/>
            <person name="Lopez J.V."/>
            <person name="Fischer M."/>
            <person name="Brown E.W."/>
        </authorList>
    </citation>
    <scope>NUCLEOTIDE SEQUENCE [LARGE SCALE GENOMIC DNA]</scope>
    <source>
        <strain evidence="3">DSMZ 21326</strain>
    </source>
</reference>
<dbReference type="GeneID" id="95570516"/>
<feature type="signal peptide" evidence="1">
    <location>
        <begin position="1"/>
        <end position="21"/>
    </location>
</feature>
<evidence type="ECO:0000256" key="1">
    <source>
        <dbReference type="SAM" id="SignalP"/>
    </source>
</evidence>
<dbReference type="AlphaFoldDB" id="E8MAB5"/>
<protein>
    <recommendedName>
        <fullName evidence="4">Rhombotarget lipoprotein</fullName>
    </recommendedName>
</protein>
<dbReference type="EMBL" id="AEVT01000093">
    <property type="protein sequence ID" value="EGA69064.1"/>
    <property type="molecule type" value="Genomic_DNA"/>
</dbReference>
<dbReference type="InterPro" id="IPR026443">
    <property type="entry name" value="Rhombo_lipo"/>
</dbReference>
<feature type="chain" id="PRO_5003228078" description="Rhombotarget lipoprotein" evidence="1">
    <location>
        <begin position="22"/>
        <end position="271"/>
    </location>
</feature>
<dbReference type="PROSITE" id="PS51257">
    <property type="entry name" value="PROKAR_LIPOPROTEIN"/>
    <property type="match status" value="1"/>
</dbReference>
<dbReference type="Proteomes" id="UP000006228">
    <property type="component" value="Unassembled WGS sequence"/>
</dbReference>
<dbReference type="eggNOG" id="ENOG502ZNNC">
    <property type="taxonomic scope" value="Bacteria"/>
</dbReference>
<dbReference type="InterPro" id="IPR020008">
    <property type="entry name" value="GlyGly_CTERM"/>
</dbReference>
<dbReference type="NCBIfam" id="TIGR03501">
    <property type="entry name" value="GlyGly_CTERM"/>
    <property type="match status" value="1"/>
</dbReference>
<dbReference type="RefSeq" id="WP_008079285.1">
    <property type="nucleotide sequence ID" value="NZ_AEVT01000093.1"/>
</dbReference>
<sequence>MKKLLSFLLMSTLLVGCSAFHQKEEVASSSLIDFLYPNDTEYQTHTPATPHLTLPLNIGIAFVPNTNYGKLNLSAKQKHDILTQVKSEFSDLGYVNRIEIISDHYLKSGGGFDNLDQLSRIYNVDVMALVSYDQIARNTQNHASLLYWTIAGLYLIPGDQNNTQTFVDTAVFDIKSRQLLLRAPGVSEVDSLSTAVGVEDNFYEDSNQGFELAVSDMVVNLSSELETFKIRVKEENIAKVSYSNNYSGGSLSWWIIALLTTTWWFRRRSKA</sequence>
<organism evidence="2 3">
    <name type="scientific">Vibrio sinaloensis DSM 21326</name>
    <dbReference type="NCBI Taxonomy" id="945550"/>
    <lineage>
        <taxon>Bacteria</taxon>
        <taxon>Pseudomonadati</taxon>
        <taxon>Pseudomonadota</taxon>
        <taxon>Gammaproteobacteria</taxon>
        <taxon>Vibrionales</taxon>
        <taxon>Vibrionaceae</taxon>
        <taxon>Vibrio</taxon>
        <taxon>Vibrio oreintalis group</taxon>
    </lineage>
</organism>
<accession>E8MAB5</accession>
<proteinExistence type="predicted"/>
<dbReference type="OrthoDB" id="191116at2"/>
<comment type="caution">
    <text evidence="2">The sequence shown here is derived from an EMBL/GenBank/DDBJ whole genome shotgun (WGS) entry which is preliminary data.</text>
</comment>
<gene>
    <name evidence="2" type="ORF">VISI1226_07153</name>
</gene>
<evidence type="ECO:0008006" key="4">
    <source>
        <dbReference type="Google" id="ProtNLM"/>
    </source>
</evidence>
<dbReference type="NCBIfam" id="TIGR04179">
    <property type="entry name" value="rhombo_lipo"/>
    <property type="match status" value="1"/>
</dbReference>
<keyword evidence="1" id="KW-0732">Signal</keyword>
<name>E8MAB5_PHOS4</name>
<evidence type="ECO:0000313" key="2">
    <source>
        <dbReference type="EMBL" id="EGA69064.1"/>
    </source>
</evidence>